<protein>
    <submittedName>
        <fullName evidence="1">Uncharacterized protein</fullName>
    </submittedName>
</protein>
<dbReference type="InterPro" id="IPR008949">
    <property type="entry name" value="Isoprenoid_synthase_dom_sf"/>
</dbReference>
<organism evidence="1">
    <name type="scientific">Aspergillus flavus</name>
    <dbReference type="NCBI Taxonomy" id="5059"/>
    <lineage>
        <taxon>Eukaryota</taxon>
        <taxon>Fungi</taxon>
        <taxon>Dikarya</taxon>
        <taxon>Ascomycota</taxon>
        <taxon>Pezizomycotina</taxon>
        <taxon>Eurotiomycetes</taxon>
        <taxon>Eurotiomycetidae</taxon>
        <taxon>Eurotiales</taxon>
        <taxon>Aspergillaceae</taxon>
        <taxon>Aspergillus</taxon>
        <taxon>Aspergillus subgen. Circumdati</taxon>
    </lineage>
</organism>
<dbReference type="VEuPathDB" id="FungiDB:AFLA_011588"/>
<gene>
    <name evidence="1" type="ORF">BDV35DRAFT_128347</name>
</gene>
<dbReference type="EMBL" id="ML734552">
    <property type="protein sequence ID" value="KAB8253059.1"/>
    <property type="molecule type" value="Genomic_DNA"/>
</dbReference>
<dbReference type="AlphaFoldDB" id="A0A5N6HH59"/>
<name>A0A5N6HH59_ASPFL</name>
<dbReference type="Gene3D" id="1.10.600.10">
    <property type="entry name" value="Farnesyl Diphosphate Synthase"/>
    <property type="match status" value="1"/>
</dbReference>
<sequence>MSLGSPQAAIDNAIRSLIQSVGRFNIAANQLMDGIEEEDRFSLSLGVKRDVEDFIRSCQFNCTGCLYWTLRTNRYGVRYAPRSSDGGVVLHL</sequence>
<proteinExistence type="predicted"/>
<dbReference type="Proteomes" id="UP000325434">
    <property type="component" value="Unassembled WGS sequence"/>
</dbReference>
<evidence type="ECO:0000313" key="1">
    <source>
        <dbReference type="EMBL" id="KAB8253059.1"/>
    </source>
</evidence>
<reference evidence="1" key="1">
    <citation type="submission" date="2019-04" db="EMBL/GenBank/DDBJ databases">
        <title>Friends and foes A comparative genomics study of 23 Aspergillus species from section Flavi.</title>
        <authorList>
            <consortium name="DOE Joint Genome Institute"/>
            <person name="Kjaerbolling I."/>
            <person name="Vesth T."/>
            <person name="Frisvad J.C."/>
            <person name="Nybo J.L."/>
            <person name="Theobald S."/>
            <person name="Kildgaard S."/>
            <person name="Isbrandt T."/>
            <person name="Kuo A."/>
            <person name="Sato A."/>
            <person name="Lyhne E.K."/>
            <person name="Kogle M.E."/>
            <person name="Wiebenga A."/>
            <person name="Kun R.S."/>
            <person name="Lubbers R.J."/>
            <person name="Makela M.R."/>
            <person name="Barry K."/>
            <person name="Chovatia M."/>
            <person name="Clum A."/>
            <person name="Daum C."/>
            <person name="Haridas S."/>
            <person name="He G."/>
            <person name="LaButti K."/>
            <person name="Lipzen A."/>
            <person name="Mondo S."/>
            <person name="Riley R."/>
            <person name="Salamov A."/>
            <person name="Simmons B.A."/>
            <person name="Magnuson J.K."/>
            <person name="Henrissat B."/>
            <person name="Mortensen U.H."/>
            <person name="Larsen T.O."/>
            <person name="Devries R.P."/>
            <person name="Grigoriev I.V."/>
            <person name="Machida M."/>
            <person name="Baker S.E."/>
            <person name="Andersen M.R."/>
        </authorList>
    </citation>
    <scope>NUCLEOTIDE SEQUENCE [LARGE SCALE GENOMIC DNA]</scope>
    <source>
        <strain evidence="1">CBS 121.62</strain>
    </source>
</reference>
<accession>A0A5N6HH59</accession>